<dbReference type="Proteomes" id="UP000176511">
    <property type="component" value="Unassembled WGS sequence"/>
</dbReference>
<dbReference type="EMBL" id="MFLE01000021">
    <property type="protein sequence ID" value="OGG61304.1"/>
    <property type="molecule type" value="Genomic_DNA"/>
</dbReference>
<dbReference type="AlphaFoldDB" id="A0A1F6DIN6"/>
<dbReference type="InterPro" id="IPR024997">
    <property type="entry name" value="DUF3892"/>
</dbReference>
<gene>
    <name evidence="1" type="ORF">A3C87_03810</name>
</gene>
<proteinExistence type="predicted"/>
<comment type="caution">
    <text evidence="1">The sequence shown here is derived from an EMBL/GenBank/DDBJ whole genome shotgun (WGS) entry which is preliminary data.</text>
</comment>
<sequence>MWEDNSTLNKGTTTRQNMFDWIVNKKGIAYVEDRGNKIPVYGAVTPDGKKYIRTVRDNAWTDELLNLDGF</sequence>
<protein>
    <recommendedName>
        <fullName evidence="3">DUF3892 domain-containing protein</fullName>
    </recommendedName>
</protein>
<evidence type="ECO:0000313" key="1">
    <source>
        <dbReference type="EMBL" id="OGG61304.1"/>
    </source>
</evidence>
<reference evidence="1 2" key="1">
    <citation type="journal article" date="2016" name="Nat. Commun.">
        <title>Thousands of microbial genomes shed light on interconnected biogeochemical processes in an aquifer system.</title>
        <authorList>
            <person name="Anantharaman K."/>
            <person name="Brown C.T."/>
            <person name="Hug L.A."/>
            <person name="Sharon I."/>
            <person name="Castelle C.J."/>
            <person name="Probst A.J."/>
            <person name="Thomas B.C."/>
            <person name="Singh A."/>
            <person name="Wilkins M.J."/>
            <person name="Karaoz U."/>
            <person name="Brodie E.L."/>
            <person name="Williams K.H."/>
            <person name="Hubbard S.S."/>
            <person name="Banfield J.F."/>
        </authorList>
    </citation>
    <scope>NUCLEOTIDE SEQUENCE [LARGE SCALE GENOMIC DNA]</scope>
</reference>
<dbReference type="Pfam" id="PF13031">
    <property type="entry name" value="DUF3892"/>
    <property type="match status" value="1"/>
</dbReference>
<organism evidence="1 2">
    <name type="scientific">Candidatus Kaiserbacteria bacterium RIFCSPHIGHO2_02_FULL_49_34</name>
    <dbReference type="NCBI Taxonomy" id="1798491"/>
    <lineage>
        <taxon>Bacteria</taxon>
        <taxon>Candidatus Kaiseribacteriota</taxon>
    </lineage>
</organism>
<name>A0A1F6DIN6_9BACT</name>
<evidence type="ECO:0000313" key="2">
    <source>
        <dbReference type="Proteomes" id="UP000176511"/>
    </source>
</evidence>
<accession>A0A1F6DIN6</accession>
<evidence type="ECO:0008006" key="3">
    <source>
        <dbReference type="Google" id="ProtNLM"/>
    </source>
</evidence>